<dbReference type="Gene3D" id="3.40.50.720">
    <property type="entry name" value="NAD(P)-binding Rossmann-like Domain"/>
    <property type="match status" value="1"/>
</dbReference>
<dbReference type="Pfam" id="PF14833">
    <property type="entry name" value="NAD_binding_11"/>
    <property type="match status" value="1"/>
</dbReference>
<dbReference type="AlphaFoldDB" id="A0A0S2T9V1"/>
<reference evidence="6" key="1">
    <citation type="submission" date="2015-10" db="EMBL/GenBank/DDBJ databases">
        <title>Description of Candidatus Tenderia electrophaga gen. nov, sp. nov., an Uncultivated Electroautotroph from a Biocathode Enrichment.</title>
        <authorList>
            <person name="Eddie B.J."/>
            <person name="Malanoski A.P."/>
            <person name="Wang Z."/>
            <person name="Hall R.J."/>
            <person name="Oh S.D."/>
            <person name="Heiner C."/>
            <person name="Lin B."/>
            <person name="Strycharz-Glaven S.M."/>
        </authorList>
    </citation>
    <scope>NUCLEOTIDE SEQUENCE [LARGE SCALE GENOMIC DNA]</scope>
    <source>
        <strain evidence="6">NRL1</strain>
    </source>
</reference>
<feature type="domain" description="6-phosphogluconate dehydrogenase NADP-binding" evidence="4">
    <location>
        <begin position="4"/>
        <end position="163"/>
    </location>
</feature>
<evidence type="ECO:0000259" key="4">
    <source>
        <dbReference type="Pfam" id="PF03446"/>
    </source>
</evidence>
<dbReference type="PIRSF" id="PIRSF000103">
    <property type="entry name" value="HIBADH"/>
    <property type="match status" value="1"/>
</dbReference>
<feature type="active site" evidence="3">
    <location>
        <position position="172"/>
    </location>
</feature>
<dbReference type="InterPro" id="IPR015815">
    <property type="entry name" value="HIBADH-related"/>
</dbReference>
<dbReference type="GO" id="GO:0050661">
    <property type="term" value="F:NADP binding"/>
    <property type="evidence" value="ECO:0007669"/>
    <property type="project" value="InterPro"/>
</dbReference>
<dbReference type="GO" id="GO:0051287">
    <property type="term" value="F:NAD binding"/>
    <property type="evidence" value="ECO:0007669"/>
    <property type="project" value="InterPro"/>
</dbReference>
<protein>
    <submittedName>
        <fullName evidence="6">2-hydroxy-3-oxopropionate reductase</fullName>
    </submittedName>
</protein>
<accession>A0A0S2T9V1</accession>
<dbReference type="PANTHER" id="PTHR43060:SF15">
    <property type="entry name" value="3-HYDROXYISOBUTYRATE DEHYDROGENASE-LIKE 1, MITOCHONDRIAL-RELATED"/>
    <property type="match status" value="1"/>
</dbReference>
<evidence type="ECO:0000256" key="2">
    <source>
        <dbReference type="ARBA" id="ARBA00023027"/>
    </source>
</evidence>
<dbReference type="InterPro" id="IPR013328">
    <property type="entry name" value="6PGD_dom2"/>
</dbReference>
<dbReference type="InterPro" id="IPR036291">
    <property type="entry name" value="NAD(P)-bd_dom_sf"/>
</dbReference>
<dbReference type="SUPFAM" id="SSF48179">
    <property type="entry name" value="6-phosphogluconate dehydrogenase C-terminal domain-like"/>
    <property type="match status" value="1"/>
</dbReference>
<evidence type="ECO:0000256" key="1">
    <source>
        <dbReference type="ARBA" id="ARBA00023002"/>
    </source>
</evidence>
<organism evidence="6 7">
    <name type="scientific">Candidatus Tenderia electrophaga</name>
    <dbReference type="NCBI Taxonomy" id="1748243"/>
    <lineage>
        <taxon>Bacteria</taxon>
        <taxon>Pseudomonadati</taxon>
        <taxon>Pseudomonadota</taxon>
        <taxon>Gammaproteobacteria</taxon>
        <taxon>Candidatus Tenderiales</taxon>
        <taxon>Candidatus Tenderiaceae</taxon>
        <taxon>Candidatus Tenderia</taxon>
    </lineage>
</organism>
<dbReference type="KEGG" id="tee:Tel_01610"/>
<dbReference type="Pfam" id="PF03446">
    <property type="entry name" value="NAD_binding_2"/>
    <property type="match status" value="1"/>
</dbReference>
<keyword evidence="7" id="KW-1185">Reference proteome</keyword>
<gene>
    <name evidence="6" type="ORF">Tel_01610</name>
</gene>
<dbReference type="SUPFAM" id="SSF51735">
    <property type="entry name" value="NAD(P)-binding Rossmann-fold domains"/>
    <property type="match status" value="1"/>
</dbReference>
<dbReference type="InterPro" id="IPR008927">
    <property type="entry name" value="6-PGluconate_DH-like_C_sf"/>
</dbReference>
<feature type="domain" description="3-hydroxyisobutyrate dehydrogenase-like NAD-binding" evidence="5">
    <location>
        <begin position="166"/>
        <end position="286"/>
    </location>
</feature>
<evidence type="ECO:0000313" key="6">
    <source>
        <dbReference type="EMBL" id="ALP51935.1"/>
    </source>
</evidence>
<dbReference type="InterPro" id="IPR006115">
    <property type="entry name" value="6PGDH_NADP-bd"/>
</dbReference>
<dbReference type="GO" id="GO:0016491">
    <property type="term" value="F:oxidoreductase activity"/>
    <property type="evidence" value="ECO:0007669"/>
    <property type="project" value="UniProtKB-KW"/>
</dbReference>
<dbReference type="PANTHER" id="PTHR43060">
    <property type="entry name" value="3-HYDROXYISOBUTYRATE DEHYDROGENASE-LIKE 1, MITOCHONDRIAL-RELATED"/>
    <property type="match status" value="1"/>
</dbReference>
<name>A0A0S2T9V1_9GAMM</name>
<keyword evidence="2" id="KW-0520">NAD</keyword>
<dbReference type="STRING" id="1748243.Tel_01610"/>
<dbReference type="Proteomes" id="UP000055136">
    <property type="component" value="Chromosome"/>
</dbReference>
<evidence type="ECO:0000256" key="3">
    <source>
        <dbReference type="PIRSR" id="PIRSR000103-1"/>
    </source>
</evidence>
<evidence type="ECO:0000313" key="7">
    <source>
        <dbReference type="Proteomes" id="UP000055136"/>
    </source>
</evidence>
<proteinExistence type="predicted"/>
<keyword evidence="1" id="KW-0560">Oxidoreductase</keyword>
<dbReference type="Gene3D" id="1.10.1040.10">
    <property type="entry name" value="N-(1-d-carboxylethyl)-l-norvaline Dehydrogenase, domain 2"/>
    <property type="match status" value="1"/>
</dbReference>
<sequence length="296" mass="31033">MSCRIGYIGLGLMGRPIAFNLIKAGYEVSVYARREAALTPFIEAGATTYSSPRELARHCDIIITNVSASGDVEDVILGADGVIEGAARRTIVIDMSTISPDVTRGIAAQLDEKGIDMLDAPVSGGTAGAEAGTLSIMVGGKGEVFARVLPVLQRIGTNIVHVGDHGAGQIAKACNQLVVAQTMAAIGEAFILARAAGVDPAKVREALLGGFAGSKILEAHGQRMLAEDYRPGFKARLHQKDMAIVLDTAHQLGLKLPGSEQVSRYLDALLDADLGEIDSAALVKPLENANRVKIKP</sequence>
<dbReference type="InterPro" id="IPR029154">
    <property type="entry name" value="HIBADH-like_NADP-bd"/>
</dbReference>
<dbReference type="EMBL" id="CP013099">
    <property type="protein sequence ID" value="ALP51935.1"/>
    <property type="molecule type" value="Genomic_DNA"/>
</dbReference>
<evidence type="ECO:0000259" key="5">
    <source>
        <dbReference type="Pfam" id="PF14833"/>
    </source>
</evidence>